<feature type="compositionally biased region" description="Polar residues" evidence="1">
    <location>
        <begin position="775"/>
        <end position="785"/>
    </location>
</feature>
<feature type="region of interest" description="Disordered" evidence="1">
    <location>
        <begin position="539"/>
        <end position="559"/>
    </location>
</feature>
<feature type="compositionally biased region" description="Low complexity" evidence="1">
    <location>
        <begin position="677"/>
        <end position="686"/>
    </location>
</feature>
<feature type="compositionally biased region" description="Polar residues" evidence="1">
    <location>
        <begin position="256"/>
        <end position="297"/>
    </location>
</feature>
<feature type="compositionally biased region" description="Basic and acidic residues" evidence="1">
    <location>
        <begin position="468"/>
        <end position="501"/>
    </location>
</feature>
<feature type="compositionally biased region" description="Low complexity" evidence="1">
    <location>
        <begin position="1195"/>
        <end position="1210"/>
    </location>
</feature>
<feature type="compositionally biased region" description="Polar residues" evidence="1">
    <location>
        <begin position="590"/>
        <end position="600"/>
    </location>
</feature>
<feature type="compositionally biased region" description="Polar residues" evidence="1">
    <location>
        <begin position="1124"/>
        <end position="1134"/>
    </location>
</feature>
<feature type="compositionally biased region" description="Basic and acidic residues" evidence="1">
    <location>
        <begin position="928"/>
        <end position="941"/>
    </location>
</feature>
<dbReference type="Proteomes" id="UP000307169">
    <property type="component" value="Unassembled WGS sequence"/>
</dbReference>
<feature type="region of interest" description="Disordered" evidence="1">
    <location>
        <begin position="1187"/>
        <end position="1216"/>
    </location>
</feature>
<feature type="compositionally biased region" description="Basic and acidic residues" evidence="1">
    <location>
        <begin position="878"/>
        <end position="906"/>
    </location>
</feature>
<protein>
    <submittedName>
        <fullName evidence="3">Uncharacterized protein</fullName>
    </submittedName>
</protein>
<feature type="region of interest" description="Disordered" evidence="1">
    <location>
        <begin position="571"/>
        <end position="600"/>
    </location>
</feature>
<accession>A0A4T0P3E7</accession>
<organism evidence="3 4">
    <name type="scientific">Wallemia mellicola</name>
    <dbReference type="NCBI Taxonomy" id="1708541"/>
    <lineage>
        <taxon>Eukaryota</taxon>
        <taxon>Fungi</taxon>
        <taxon>Dikarya</taxon>
        <taxon>Basidiomycota</taxon>
        <taxon>Wallemiomycotina</taxon>
        <taxon>Wallemiomycetes</taxon>
        <taxon>Wallemiales</taxon>
        <taxon>Wallemiaceae</taxon>
        <taxon>Wallemia</taxon>
    </lineage>
</organism>
<feature type="region of interest" description="Disordered" evidence="1">
    <location>
        <begin position="45"/>
        <end position="297"/>
    </location>
</feature>
<feature type="region of interest" description="Disordered" evidence="1">
    <location>
        <begin position="617"/>
        <end position="644"/>
    </location>
</feature>
<feature type="compositionally biased region" description="Pro residues" evidence="1">
    <location>
        <begin position="225"/>
        <end position="239"/>
    </location>
</feature>
<feature type="compositionally biased region" description="Basic and acidic residues" evidence="1">
    <location>
        <begin position="67"/>
        <end position="80"/>
    </location>
</feature>
<sequence length="1249" mass="138745">MPFKLFKKKSKSDLKKGFHRSEISRPLALPFPSSVSLHDIRDSLIHPIPDLRTRRRSKSTSTTASNPDKKSPEIFPKDVDPFAPPVPKIPAAFQNGDESARSSTSQKDENTQPEFLYRDSQSSRLGQPIGETSGTSKTEPPQRPARTRRPIPFGGMTNFMKRKTNSPENEKASPSSRTAKSSITQSMRGLGMKNKSVRHSASDESFESFSISSISVRTPPLQVRAPPPPRPMRSPPPAPNVTRGRSTTVSGVSTSQESQINHARLSTASQTINTRKRSNSSPSGANPQSNKPNAHSSLHSIPFSLQAIQPSSSVSTITNARSSSGISINMHNNGTPATQSINSSHTPESNEVVDSKIAPTSDDHDQSSLILNSTFSSFNDGNNSFDPSQFLNSYTKDDSYSSFELDKSVLSPSSSKRDFNNTSLMAIGPSSSSQKFVERNLDQNEEVVSNGTKDGDLLCDEILFGEDNNEKNNEKKNNEEDDQIDKHEVIENDHGDKHMSKAQRERSKIFSSLDAVKKHMSIDSFNDDDDMKDSSETFLDTLSNFSSPPPLLDLRPPSYHEDQFNEYECEQNKPQESLTKKPEDHFSDIIPTSSHPSQDSFNKLITSEIFVDAKSDVESDKSKQVEEDVGHEHELKKDSESIIRDSMPIYDEDEMSALQQKIEAMAQKLEEMRQSELPEPLQPSSSKEALPPSFSFQLDPEEHPELQDDVEFIEEEPLPQDIALPEVQPDEIALPESPVDDTDSSEKGEIPRTRSFVGHHAKTSSVNGSIEEHIQTSSSFHVTNASQSSRSSQEEEEEDNRIIKISPESRKNLQTQLRRLSKEPPKTVIPSEAPKPKPKPAQASPKKIEMSASRTSFKDWMPTPLSPKITEEVEPTDESAKELGDVQKHPGLRESDRNVDREEPKMIHPPRYSSYKASGLRPLQGQLQEKKQNDRRMRDTWLKPPEGLSPTPRTTFDKSRRISQQPIDNRTLPKRYSSKAAKSNISFQSSIENEFDSIISDPTGDKRRSELENQQQKAKAAMEAVWKAARSSSVPPVEQYAISSKQRKSLILPQKKLSANLPYSAPAIKTSFASGLEGVRSRDSQPGVPALPSMRSFRQSIETPQYNPRLSDQRIKTTVEHSFGTPSKSTQSLPKSRKSRPIRLDQLGTPQSKSYSHVNAIPISTPPLTPGTASTISGYDNIMTPRSFTHKPNVSASSMDSMSAQSTSSDNHQSYGVQSFKKNNLNAPFLQHSSSAYSLKQDSGIGYAI</sequence>
<name>A0A4T0P3E7_9BASI</name>
<proteinExistence type="predicted"/>
<feature type="region of interest" description="Disordered" evidence="1">
    <location>
        <begin position="325"/>
        <end position="365"/>
    </location>
</feature>
<comment type="caution">
    <text evidence="3">The sequence shown here is derived from an EMBL/GenBank/DDBJ whole genome shotgun (WGS) entry which is preliminary data.</text>
</comment>
<feature type="compositionally biased region" description="Low complexity" evidence="1">
    <location>
        <begin position="207"/>
        <end position="224"/>
    </location>
</feature>
<feature type="region of interest" description="Disordered" evidence="1">
    <location>
        <begin position="669"/>
        <end position="1017"/>
    </location>
</feature>
<feature type="compositionally biased region" description="Low complexity" evidence="1">
    <location>
        <begin position="241"/>
        <end position="255"/>
    </location>
</feature>
<feature type="compositionally biased region" description="Polar residues" evidence="1">
    <location>
        <begin position="119"/>
        <end position="139"/>
    </location>
</feature>
<gene>
    <name evidence="3" type="ORF">E3Q17_00902</name>
    <name evidence="2" type="ORF">E3Q22_04122</name>
</gene>
<evidence type="ECO:0000256" key="1">
    <source>
        <dbReference type="SAM" id="MobiDB-lite"/>
    </source>
</evidence>
<dbReference type="EMBL" id="SPRC01000069">
    <property type="protein sequence ID" value="TIB74903.1"/>
    <property type="molecule type" value="Genomic_DNA"/>
</dbReference>
<evidence type="ECO:0000313" key="4">
    <source>
        <dbReference type="Proteomes" id="UP000307169"/>
    </source>
</evidence>
<dbReference type="AlphaFoldDB" id="A0A4T0P3E7"/>
<evidence type="ECO:0000313" key="5">
    <source>
        <dbReference type="Proteomes" id="UP000310685"/>
    </source>
</evidence>
<feature type="compositionally biased region" description="Basic and acidic residues" evidence="1">
    <location>
        <begin position="571"/>
        <end position="587"/>
    </location>
</feature>
<evidence type="ECO:0000313" key="3">
    <source>
        <dbReference type="EMBL" id="TIC03537.1"/>
    </source>
</evidence>
<feature type="compositionally biased region" description="Basic and acidic residues" evidence="1">
    <location>
        <begin position="617"/>
        <end position="643"/>
    </location>
</feature>
<feature type="compositionally biased region" description="Polar residues" evidence="1">
    <location>
        <begin position="325"/>
        <end position="349"/>
    </location>
</feature>
<dbReference type="EMBL" id="SPRH01000006">
    <property type="protein sequence ID" value="TIC03537.1"/>
    <property type="molecule type" value="Genomic_DNA"/>
</dbReference>
<dbReference type="Proteomes" id="UP000310685">
    <property type="component" value="Unassembled WGS sequence"/>
</dbReference>
<feature type="compositionally biased region" description="Acidic residues" evidence="1">
    <location>
        <begin position="707"/>
        <end position="718"/>
    </location>
</feature>
<feature type="region of interest" description="Disordered" evidence="1">
    <location>
        <begin position="465"/>
        <end position="501"/>
    </location>
</feature>
<feature type="compositionally biased region" description="Polar residues" evidence="1">
    <location>
        <begin position="980"/>
        <end position="992"/>
    </location>
</feature>
<feature type="compositionally biased region" description="Polar residues" evidence="1">
    <location>
        <begin position="1148"/>
        <end position="1157"/>
    </location>
</feature>
<feature type="compositionally biased region" description="Polar residues" evidence="1">
    <location>
        <begin position="172"/>
        <end position="187"/>
    </location>
</feature>
<reference evidence="4 5" key="1">
    <citation type="submission" date="2019-03" db="EMBL/GenBank/DDBJ databases">
        <title>Sequencing 25 genomes of Wallemia mellicola.</title>
        <authorList>
            <person name="Gostincar C."/>
        </authorList>
    </citation>
    <scope>NUCLEOTIDE SEQUENCE [LARGE SCALE GENOMIC DNA]</scope>
    <source>
        <strain evidence="3 4">EXF-1262</strain>
        <strain evidence="2 5">EXF-6152</strain>
    </source>
</reference>
<feature type="region of interest" description="Disordered" evidence="1">
    <location>
        <begin position="1075"/>
        <end position="1163"/>
    </location>
</feature>
<feature type="region of interest" description="Disordered" evidence="1">
    <location>
        <begin position="410"/>
        <end position="435"/>
    </location>
</feature>
<feature type="compositionally biased region" description="Polar residues" evidence="1">
    <location>
        <begin position="1096"/>
        <end position="1110"/>
    </location>
</feature>
<evidence type="ECO:0000313" key="2">
    <source>
        <dbReference type="EMBL" id="TIB74903.1"/>
    </source>
</evidence>